<organism evidence="1">
    <name type="scientific">Anguilla anguilla</name>
    <name type="common">European freshwater eel</name>
    <name type="synonym">Muraena anguilla</name>
    <dbReference type="NCBI Taxonomy" id="7936"/>
    <lineage>
        <taxon>Eukaryota</taxon>
        <taxon>Metazoa</taxon>
        <taxon>Chordata</taxon>
        <taxon>Craniata</taxon>
        <taxon>Vertebrata</taxon>
        <taxon>Euteleostomi</taxon>
        <taxon>Actinopterygii</taxon>
        <taxon>Neopterygii</taxon>
        <taxon>Teleostei</taxon>
        <taxon>Anguilliformes</taxon>
        <taxon>Anguillidae</taxon>
        <taxon>Anguilla</taxon>
    </lineage>
</organism>
<reference evidence="1" key="2">
    <citation type="journal article" date="2015" name="Fish Shellfish Immunol.">
        <title>Early steps in the European eel (Anguilla anguilla)-Vibrio vulnificus interaction in the gills: Role of the RtxA13 toxin.</title>
        <authorList>
            <person name="Callol A."/>
            <person name="Pajuelo D."/>
            <person name="Ebbesson L."/>
            <person name="Teles M."/>
            <person name="MacKenzie S."/>
            <person name="Amaro C."/>
        </authorList>
    </citation>
    <scope>NUCLEOTIDE SEQUENCE</scope>
</reference>
<accession>A0A0E9XVS8</accession>
<reference evidence="1" key="1">
    <citation type="submission" date="2014-11" db="EMBL/GenBank/DDBJ databases">
        <authorList>
            <person name="Amaro Gonzalez C."/>
        </authorList>
    </citation>
    <scope>NUCLEOTIDE SEQUENCE</scope>
</reference>
<dbReference type="EMBL" id="GBXM01002051">
    <property type="protein sequence ID" value="JAI06527.1"/>
    <property type="molecule type" value="Transcribed_RNA"/>
</dbReference>
<evidence type="ECO:0000313" key="1">
    <source>
        <dbReference type="EMBL" id="JAI06527.1"/>
    </source>
</evidence>
<sequence>MLYYVVMVFPPSDTSCKILVIHPSIIYTHLS</sequence>
<dbReference type="AlphaFoldDB" id="A0A0E9XVS8"/>
<proteinExistence type="predicted"/>
<name>A0A0E9XVS8_ANGAN</name>
<protein>
    <submittedName>
        <fullName evidence="1">Uncharacterized protein</fullName>
    </submittedName>
</protein>